<dbReference type="Proteomes" id="UP000279306">
    <property type="component" value="Chromosome"/>
</dbReference>
<evidence type="ECO:0000313" key="9">
    <source>
        <dbReference type="EMBL" id="VEG51523.1"/>
    </source>
</evidence>
<organism evidence="9 10">
    <name type="scientific">Mycolicibacterium aurum</name>
    <name type="common">Mycobacterium aurum</name>
    <dbReference type="NCBI Taxonomy" id="1791"/>
    <lineage>
        <taxon>Bacteria</taxon>
        <taxon>Bacillati</taxon>
        <taxon>Actinomycetota</taxon>
        <taxon>Actinomycetes</taxon>
        <taxon>Mycobacteriales</taxon>
        <taxon>Mycobacteriaceae</taxon>
        <taxon>Mycolicibacterium</taxon>
    </lineage>
</organism>
<evidence type="ECO:0000259" key="8">
    <source>
        <dbReference type="Pfam" id="PF09335"/>
    </source>
</evidence>
<dbReference type="PANTHER" id="PTHR42709">
    <property type="entry name" value="ALKALINE PHOSPHATASE LIKE PROTEIN"/>
    <property type="match status" value="1"/>
</dbReference>
<evidence type="ECO:0000256" key="3">
    <source>
        <dbReference type="ARBA" id="ARBA00022475"/>
    </source>
</evidence>
<comment type="similarity">
    <text evidence="2">Belongs to the DedA family.</text>
</comment>
<keyword evidence="3" id="KW-1003">Cell membrane</keyword>
<keyword evidence="4 7" id="KW-0812">Transmembrane</keyword>
<gene>
    <name evidence="9" type="primary">yqjA</name>
    <name evidence="9" type="ORF">NCTC10437_00633</name>
</gene>
<dbReference type="EMBL" id="LR134356">
    <property type="protein sequence ID" value="VEG51523.1"/>
    <property type="molecule type" value="Genomic_DNA"/>
</dbReference>
<feature type="transmembrane region" description="Helical" evidence="7">
    <location>
        <begin position="145"/>
        <end position="171"/>
    </location>
</feature>
<evidence type="ECO:0000256" key="6">
    <source>
        <dbReference type="ARBA" id="ARBA00023136"/>
    </source>
</evidence>
<dbReference type="Pfam" id="PF09335">
    <property type="entry name" value="VTT_dom"/>
    <property type="match status" value="1"/>
</dbReference>
<reference evidence="9 10" key="1">
    <citation type="submission" date="2018-12" db="EMBL/GenBank/DDBJ databases">
        <authorList>
            <consortium name="Pathogen Informatics"/>
        </authorList>
    </citation>
    <scope>NUCLEOTIDE SEQUENCE [LARGE SCALE GENOMIC DNA]</scope>
    <source>
        <strain evidence="9 10">NCTC10437</strain>
    </source>
</reference>
<feature type="transmembrane region" description="Helical" evidence="7">
    <location>
        <begin position="183"/>
        <end position="201"/>
    </location>
</feature>
<evidence type="ECO:0000313" key="10">
    <source>
        <dbReference type="Proteomes" id="UP000279306"/>
    </source>
</evidence>
<evidence type="ECO:0000256" key="7">
    <source>
        <dbReference type="SAM" id="Phobius"/>
    </source>
</evidence>
<evidence type="ECO:0000256" key="1">
    <source>
        <dbReference type="ARBA" id="ARBA00004651"/>
    </source>
</evidence>
<proteinExistence type="inferred from homology"/>
<feature type="transmembrane region" description="Helical" evidence="7">
    <location>
        <begin position="64"/>
        <end position="87"/>
    </location>
</feature>
<dbReference type="KEGG" id="mauu:NCTC10437_00633"/>
<feature type="domain" description="VTT" evidence="8">
    <location>
        <begin position="41"/>
        <end position="168"/>
    </location>
</feature>
<evidence type="ECO:0000256" key="2">
    <source>
        <dbReference type="ARBA" id="ARBA00010792"/>
    </source>
</evidence>
<dbReference type="AlphaFoldDB" id="A0A3S4TS54"/>
<dbReference type="PANTHER" id="PTHR42709:SF6">
    <property type="entry name" value="UNDECAPRENYL PHOSPHATE TRANSPORTER A"/>
    <property type="match status" value="1"/>
</dbReference>
<sequence>MATDGTAELDGLAGWTIDVTERLGGPGAGLAIFLENLFPPLPSEVILPMAGFAARLGQFSAVEAIVWTTIGSVTGAWVIYLLGAWLGHNRMRRLATKLPLVDAEDIDKSAAWFERHGAKGVFFGRMLPLFRSFISVPAGTERMNFVLFTVLTALGSLIWNSVFVGAGYALGANWHLVEPYASTLQYLVLFVVVAFLGWFVVTRVRRRRAR</sequence>
<protein>
    <submittedName>
        <fullName evidence="9">Putative membrane-associated protein</fullName>
    </submittedName>
</protein>
<dbReference type="GO" id="GO:0005886">
    <property type="term" value="C:plasma membrane"/>
    <property type="evidence" value="ECO:0007669"/>
    <property type="project" value="UniProtKB-SubCell"/>
</dbReference>
<dbReference type="OrthoDB" id="9813426at2"/>
<keyword evidence="6 7" id="KW-0472">Membrane</keyword>
<dbReference type="InterPro" id="IPR032816">
    <property type="entry name" value="VTT_dom"/>
</dbReference>
<comment type="subcellular location">
    <subcellularLocation>
        <location evidence="1">Cell membrane</location>
        <topology evidence="1">Multi-pass membrane protein</topology>
    </subcellularLocation>
</comment>
<evidence type="ECO:0000256" key="4">
    <source>
        <dbReference type="ARBA" id="ARBA00022692"/>
    </source>
</evidence>
<evidence type="ECO:0000256" key="5">
    <source>
        <dbReference type="ARBA" id="ARBA00022989"/>
    </source>
</evidence>
<dbReference type="STRING" id="1791.GCA_001049355_02460"/>
<keyword evidence="10" id="KW-1185">Reference proteome</keyword>
<dbReference type="RefSeq" id="WP_048632350.1">
    <property type="nucleotide sequence ID" value="NZ_CVQQ01000006.1"/>
</dbReference>
<dbReference type="InterPro" id="IPR051311">
    <property type="entry name" value="DedA_domain"/>
</dbReference>
<accession>A0A3S4TS54</accession>
<keyword evidence="5 7" id="KW-1133">Transmembrane helix</keyword>
<name>A0A3S4TS54_MYCAU</name>